<protein>
    <submittedName>
        <fullName evidence="2">36643_t:CDS:1</fullName>
    </submittedName>
</protein>
<evidence type="ECO:0000259" key="1">
    <source>
        <dbReference type="Pfam" id="PF05699"/>
    </source>
</evidence>
<evidence type="ECO:0000313" key="3">
    <source>
        <dbReference type="Proteomes" id="UP000789901"/>
    </source>
</evidence>
<sequence>MARDFLVIPASSVASEQMFSYADRIIDECHTLLDLDTIAALMCQRNWLNMADKFETEELYSKKIDRKLSRPQATNTQQNTKVLTTKEENVLRRNKCIATWLKLYNPGLVTIIRKTNEIYSNIAYKQLAENPLSQEELNFIKFRDKIELSTVKVIHITREKQKKLAQKKKLLVGNECGTIDYGLEELLLSETTKELTTIYRKTETTSSQKKTTRQ</sequence>
<organism evidence="2 3">
    <name type="scientific">Gigaspora margarita</name>
    <dbReference type="NCBI Taxonomy" id="4874"/>
    <lineage>
        <taxon>Eukaryota</taxon>
        <taxon>Fungi</taxon>
        <taxon>Fungi incertae sedis</taxon>
        <taxon>Mucoromycota</taxon>
        <taxon>Glomeromycotina</taxon>
        <taxon>Glomeromycetes</taxon>
        <taxon>Diversisporales</taxon>
        <taxon>Gigasporaceae</taxon>
        <taxon>Gigaspora</taxon>
    </lineage>
</organism>
<dbReference type="InterPro" id="IPR012337">
    <property type="entry name" value="RNaseH-like_sf"/>
</dbReference>
<gene>
    <name evidence="2" type="ORF">GMARGA_LOCUS30353</name>
</gene>
<dbReference type="EMBL" id="CAJVQB010042591">
    <property type="protein sequence ID" value="CAG8830530.1"/>
    <property type="molecule type" value="Genomic_DNA"/>
</dbReference>
<feature type="domain" description="HAT C-terminal dimerisation" evidence="1">
    <location>
        <begin position="1"/>
        <end position="48"/>
    </location>
</feature>
<dbReference type="InterPro" id="IPR008906">
    <property type="entry name" value="HATC_C_dom"/>
</dbReference>
<accession>A0ABN7WFH3</accession>
<dbReference type="Pfam" id="PF05699">
    <property type="entry name" value="Dimer_Tnp_hAT"/>
    <property type="match status" value="1"/>
</dbReference>
<proteinExistence type="predicted"/>
<reference evidence="2 3" key="1">
    <citation type="submission" date="2021-06" db="EMBL/GenBank/DDBJ databases">
        <authorList>
            <person name="Kallberg Y."/>
            <person name="Tangrot J."/>
            <person name="Rosling A."/>
        </authorList>
    </citation>
    <scope>NUCLEOTIDE SEQUENCE [LARGE SCALE GENOMIC DNA]</scope>
    <source>
        <strain evidence="2 3">120-4 pot B 10/14</strain>
    </source>
</reference>
<name>A0ABN7WFH3_GIGMA</name>
<keyword evidence="3" id="KW-1185">Reference proteome</keyword>
<dbReference type="PANTHER" id="PTHR23272">
    <property type="entry name" value="BED FINGER-RELATED"/>
    <property type="match status" value="1"/>
</dbReference>
<evidence type="ECO:0000313" key="2">
    <source>
        <dbReference type="EMBL" id="CAG8830530.1"/>
    </source>
</evidence>
<dbReference type="SUPFAM" id="SSF53098">
    <property type="entry name" value="Ribonuclease H-like"/>
    <property type="match status" value="1"/>
</dbReference>
<dbReference type="Proteomes" id="UP000789901">
    <property type="component" value="Unassembled WGS sequence"/>
</dbReference>
<comment type="caution">
    <text evidence="2">The sequence shown here is derived from an EMBL/GenBank/DDBJ whole genome shotgun (WGS) entry which is preliminary data.</text>
</comment>